<feature type="compositionally biased region" description="Basic and acidic residues" evidence="1">
    <location>
        <begin position="83"/>
        <end position="93"/>
    </location>
</feature>
<proteinExistence type="predicted"/>
<feature type="region of interest" description="Disordered" evidence="1">
    <location>
        <begin position="1"/>
        <end position="93"/>
    </location>
</feature>
<organism evidence="2 3">
    <name type="scientific">Tulasnella calospora MUT 4182</name>
    <dbReference type="NCBI Taxonomy" id="1051891"/>
    <lineage>
        <taxon>Eukaryota</taxon>
        <taxon>Fungi</taxon>
        <taxon>Dikarya</taxon>
        <taxon>Basidiomycota</taxon>
        <taxon>Agaricomycotina</taxon>
        <taxon>Agaricomycetes</taxon>
        <taxon>Cantharellales</taxon>
        <taxon>Tulasnellaceae</taxon>
        <taxon>Tulasnella</taxon>
    </lineage>
</organism>
<dbReference type="OrthoDB" id="3254377at2759"/>
<feature type="compositionally biased region" description="Polar residues" evidence="1">
    <location>
        <begin position="27"/>
        <end position="56"/>
    </location>
</feature>
<feature type="compositionally biased region" description="Polar residues" evidence="1">
    <location>
        <begin position="1"/>
        <end position="10"/>
    </location>
</feature>
<accession>A0A0C3PST0</accession>
<dbReference type="HOGENOM" id="CLU_1846590_0_0_1"/>
<dbReference type="Proteomes" id="UP000054248">
    <property type="component" value="Unassembled WGS sequence"/>
</dbReference>
<name>A0A0C3PST0_9AGAM</name>
<protein>
    <submittedName>
        <fullName evidence="2">Uncharacterized protein</fullName>
    </submittedName>
</protein>
<reference evidence="3" key="2">
    <citation type="submission" date="2015-01" db="EMBL/GenBank/DDBJ databases">
        <title>Evolutionary Origins and Diversification of the Mycorrhizal Mutualists.</title>
        <authorList>
            <consortium name="DOE Joint Genome Institute"/>
            <consortium name="Mycorrhizal Genomics Consortium"/>
            <person name="Kohler A."/>
            <person name="Kuo A."/>
            <person name="Nagy L.G."/>
            <person name="Floudas D."/>
            <person name="Copeland A."/>
            <person name="Barry K.W."/>
            <person name="Cichocki N."/>
            <person name="Veneault-Fourrey C."/>
            <person name="LaButti K."/>
            <person name="Lindquist E.A."/>
            <person name="Lipzen A."/>
            <person name="Lundell T."/>
            <person name="Morin E."/>
            <person name="Murat C."/>
            <person name="Riley R."/>
            <person name="Ohm R."/>
            <person name="Sun H."/>
            <person name="Tunlid A."/>
            <person name="Henrissat B."/>
            <person name="Grigoriev I.V."/>
            <person name="Hibbett D.S."/>
            <person name="Martin F."/>
        </authorList>
    </citation>
    <scope>NUCLEOTIDE SEQUENCE [LARGE SCALE GENOMIC DNA]</scope>
    <source>
        <strain evidence="3">MUT 4182</strain>
    </source>
</reference>
<evidence type="ECO:0000313" key="3">
    <source>
        <dbReference type="Proteomes" id="UP000054248"/>
    </source>
</evidence>
<gene>
    <name evidence="2" type="ORF">M407DRAFT_167630</name>
</gene>
<dbReference type="EMBL" id="KN823343">
    <property type="protein sequence ID" value="KIO17785.1"/>
    <property type="molecule type" value="Genomic_DNA"/>
</dbReference>
<reference evidence="2 3" key="1">
    <citation type="submission" date="2014-04" db="EMBL/GenBank/DDBJ databases">
        <authorList>
            <consortium name="DOE Joint Genome Institute"/>
            <person name="Kuo A."/>
            <person name="Girlanda M."/>
            <person name="Perotto S."/>
            <person name="Kohler A."/>
            <person name="Nagy L.G."/>
            <person name="Floudas D."/>
            <person name="Copeland A."/>
            <person name="Barry K.W."/>
            <person name="Cichocki N."/>
            <person name="Veneault-Fourrey C."/>
            <person name="LaButti K."/>
            <person name="Lindquist E.A."/>
            <person name="Lipzen A."/>
            <person name="Lundell T."/>
            <person name="Morin E."/>
            <person name="Murat C."/>
            <person name="Sun H."/>
            <person name="Tunlid A."/>
            <person name="Henrissat B."/>
            <person name="Grigoriev I.V."/>
            <person name="Hibbett D.S."/>
            <person name="Martin F."/>
            <person name="Nordberg H.P."/>
            <person name="Cantor M.N."/>
            <person name="Hua S.X."/>
        </authorList>
    </citation>
    <scope>NUCLEOTIDE SEQUENCE [LARGE SCALE GENOMIC DNA]</scope>
    <source>
        <strain evidence="2 3">MUT 4182</strain>
    </source>
</reference>
<evidence type="ECO:0000313" key="2">
    <source>
        <dbReference type="EMBL" id="KIO17785.1"/>
    </source>
</evidence>
<evidence type="ECO:0000256" key="1">
    <source>
        <dbReference type="SAM" id="MobiDB-lite"/>
    </source>
</evidence>
<dbReference type="AlphaFoldDB" id="A0A0C3PST0"/>
<sequence>MTQHRPSLSLDSLAPVIRGESGAGPSATGTSTPRRSALKGSSNRTTPLSSGQSSPRVVTFSPLPPKYESDGSVGRARAKSKTKAKEAKDAKQAEKGGWWTQWLLGPGEGGRTFTPVHSRTGSILREEGRWHGGLESWQV</sequence>
<keyword evidence="3" id="KW-1185">Reference proteome</keyword>